<dbReference type="InterPro" id="IPR010920">
    <property type="entry name" value="LSM_dom_sf"/>
</dbReference>
<feature type="compositionally biased region" description="Basic and acidic residues" evidence="8">
    <location>
        <begin position="699"/>
        <end position="728"/>
    </location>
</feature>
<feature type="compositionally biased region" description="Polar residues" evidence="8">
    <location>
        <begin position="649"/>
        <end position="665"/>
    </location>
</feature>
<evidence type="ECO:0000256" key="5">
    <source>
        <dbReference type="ARBA" id="ARBA00023065"/>
    </source>
</evidence>
<evidence type="ECO:0000313" key="13">
    <source>
        <dbReference type="EMBL" id="KAB1203915.1"/>
    </source>
</evidence>
<keyword evidence="5" id="KW-0406">Ion transport</keyword>
<feature type="compositionally biased region" description="Low complexity" evidence="8">
    <location>
        <begin position="673"/>
        <end position="689"/>
    </location>
</feature>
<feature type="transmembrane region" description="Helical" evidence="9">
    <location>
        <begin position="280"/>
        <end position="299"/>
    </location>
</feature>
<keyword evidence="4 9" id="KW-1133">Transmembrane helix</keyword>
<feature type="domain" description="Mechanosensitive ion channel MscS" evidence="10">
    <location>
        <begin position="410"/>
        <end position="480"/>
    </location>
</feature>
<dbReference type="Pfam" id="PF24956">
    <property type="entry name" value="Msl2-3_C"/>
    <property type="match status" value="1"/>
</dbReference>
<dbReference type="PANTHER" id="PTHR43634:SF16">
    <property type="entry name" value="MECHANOSENSITIVE ION CHANNEL PROTEIN 2, CHLOROPLASTIC"/>
    <property type="match status" value="1"/>
</dbReference>
<name>A0A6A1UU43_9ROSI</name>
<feature type="transmembrane region" description="Helical" evidence="9">
    <location>
        <begin position="319"/>
        <end position="341"/>
    </location>
</feature>
<keyword evidence="7" id="KW-0407">Ion channel</keyword>
<comment type="similarity">
    <text evidence="2">Belongs to the MscS (TC 1.A.23) family.</text>
</comment>
<evidence type="ECO:0000256" key="6">
    <source>
        <dbReference type="ARBA" id="ARBA00023136"/>
    </source>
</evidence>
<evidence type="ECO:0000256" key="1">
    <source>
        <dbReference type="ARBA" id="ARBA00004141"/>
    </source>
</evidence>
<dbReference type="InterPro" id="IPR057483">
    <property type="entry name" value="MSL2/3_TM_dom"/>
</dbReference>
<feature type="transmembrane region" description="Helical" evidence="9">
    <location>
        <begin position="362"/>
        <end position="380"/>
    </location>
</feature>
<evidence type="ECO:0000259" key="10">
    <source>
        <dbReference type="Pfam" id="PF00924"/>
    </source>
</evidence>
<dbReference type="AlphaFoldDB" id="A0A6A1UU43"/>
<organism evidence="13 14">
    <name type="scientific">Morella rubra</name>
    <name type="common">Chinese bayberry</name>
    <dbReference type="NCBI Taxonomy" id="262757"/>
    <lineage>
        <taxon>Eukaryota</taxon>
        <taxon>Viridiplantae</taxon>
        <taxon>Streptophyta</taxon>
        <taxon>Embryophyta</taxon>
        <taxon>Tracheophyta</taxon>
        <taxon>Spermatophyta</taxon>
        <taxon>Magnoliopsida</taxon>
        <taxon>eudicotyledons</taxon>
        <taxon>Gunneridae</taxon>
        <taxon>Pentapetalae</taxon>
        <taxon>rosids</taxon>
        <taxon>fabids</taxon>
        <taxon>Fagales</taxon>
        <taxon>Myricaceae</taxon>
        <taxon>Morella</taxon>
    </lineage>
</organism>
<dbReference type="EMBL" id="RXIC02000026">
    <property type="protein sequence ID" value="KAB1203915.1"/>
    <property type="molecule type" value="Genomic_DNA"/>
</dbReference>
<feature type="transmembrane region" description="Helical" evidence="9">
    <location>
        <begin position="241"/>
        <end position="259"/>
    </location>
</feature>
<dbReference type="PANTHER" id="PTHR43634">
    <property type="entry name" value="OW CONDUCTANCE MECHANOSENSITIVE CHANNEL"/>
    <property type="match status" value="1"/>
</dbReference>
<evidence type="ECO:0000256" key="2">
    <source>
        <dbReference type="ARBA" id="ARBA00008017"/>
    </source>
</evidence>
<dbReference type="InterPro" id="IPR006685">
    <property type="entry name" value="MscS_channel_2nd"/>
</dbReference>
<dbReference type="Gene3D" id="2.30.30.60">
    <property type="match status" value="1"/>
</dbReference>
<comment type="subcellular location">
    <subcellularLocation>
        <location evidence="1">Membrane</location>
        <topology evidence="1">Multi-pass membrane protein</topology>
    </subcellularLocation>
</comment>
<dbReference type="InterPro" id="IPR023408">
    <property type="entry name" value="MscS_beta-dom_sf"/>
</dbReference>
<evidence type="ECO:0000256" key="4">
    <source>
        <dbReference type="ARBA" id="ARBA00022989"/>
    </source>
</evidence>
<keyword evidence="5" id="KW-0813">Transport</keyword>
<evidence type="ECO:0000256" key="3">
    <source>
        <dbReference type="ARBA" id="ARBA00022692"/>
    </source>
</evidence>
<dbReference type="InterPro" id="IPR045042">
    <property type="entry name" value="YnaI-like"/>
</dbReference>
<feature type="domain" description="Mechanosensitive ion channel protein 2/3 C-terminal" evidence="11">
    <location>
        <begin position="485"/>
        <end position="571"/>
    </location>
</feature>
<dbReference type="GO" id="GO:0034220">
    <property type="term" value="P:monoatomic ion transmembrane transport"/>
    <property type="evidence" value="ECO:0007669"/>
    <property type="project" value="UniProtKB-KW"/>
</dbReference>
<reference evidence="13 14" key="1">
    <citation type="journal article" date="2019" name="Plant Biotechnol. J.">
        <title>The red bayberry genome and genetic basis of sex determination.</title>
        <authorList>
            <person name="Jia H.M."/>
            <person name="Jia H.J."/>
            <person name="Cai Q.L."/>
            <person name="Wang Y."/>
            <person name="Zhao H.B."/>
            <person name="Yang W.F."/>
            <person name="Wang G.Y."/>
            <person name="Li Y.H."/>
            <person name="Zhan D.L."/>
            <person name="Shen Y.T."/>
            <person name="Niu Q.F."/>
            <person name="Chang L."/>
            <person name="Qiu J."/>
            <person name="Zhao L."/>
            <person name="Xie H.B."/>
            <person name="Fu W.Y."/>
            <person name="Jin J."/>
            <person name="Li X.W."/>
            <person name="Jiao Y."/>
            <person name="Zhou C.C."/>
            <person name="Tu T."/>
            <person name="Chai C.Y."/>
            <person name="Gao J.L."/>
            <person name="Fan L.J."/>
            <person name="van de Weg E."/>
            <person name="Wang J.Y."/>
            <person name="Gao Z.S."/>
        </authorList>
    </citation>
    <scope>NUCLEOTIDE SEQUENCE [LARGE SCALE GENOMIC DNA]</scope>
    <source>
        <tissue evidence="13">Leaves</tissue>
    </source>
</reference>
<dbReference type="Gene3D" id="1.10.287.1260">
    <property type="match status" value="1"/>
</dbReference>
<dbReference type="Pfam" id="PF00924">
    <property type="entry name" value="MS_channel_2nd"/>
    <property type="match status" value="1"/>
</dbReference>
<evidence type="ECO:0000313" key="14">
    <source>
        <dbReference type="Proteomes" id="UP000516437"/>
    </source>
</evidence>
<dbReference type="Pfam" id="PF25237">
    <property type="entry name" value="MSL2_3"/>
    <property type="match status" value="1"/>
</dbReference>
<dbReference type="GO" id="GO:0016020">
    <property type="term" value="C:membrane"/>
    <property type="evidence" value="ECO:0007669"/>
    <property type="project" value="UniProtKB-SubCell"/>
</dbReference>
<comment type="caution">
    <text evidence="13">The sequence shown here is derived from an EMBL/GenBank/DDBJ whole genome shotgun (WGS) entry which is preliminary data.</text>
</comment>
<feature type="region of interest" description="Disordered" evidence="8">
    <location>
        <begin position="627"/>
        <end position="771"/>
    </location>
</feature>
<dbReference type="Proteomes" id="UP000516437">
    <property type="component" value="Chromosome 8"/>
</dbReference>
<sequence>MAHVVSIRFSREPGICSSSGCSNQHSSVMGKGSLNLARINLSSNTLVGFLPIQNFMQRFCCFSKYMSCATLNTASQMFVMCLCIVVCGLRLRYLFLILHARVSAEPKAMKNSLSVSATGGLECPSFEQRAWSDRSCSLQIRGFDKGDSSVVRRDILLGARRTKFESQGVGWIFLLLGEFLSYLLPELWVGPVGRGLYFRVGPNGSALGDFHSVPPAPYGEKGNVPFWSYEALRRNPHALKLIPAVGIIAFAAWALGPLLRLSRTIFFHRTDSSWRKSSTYHVMTAYLQPLLLWTGAILICRGLDWVVLPSEASQAVKQRLLNFIRSLSTVLAFAYLLSCLIQQAQKFFMETSDSSDARNMGFNFAGKAVYTAVWVAAISLFTELLGFSTQRWLTAGGLGTVLLTLAGREIFTNFLSSVMIHATRPFVVNEWIQVKIEGYEVSGTVEHVGWWSPTIIRGDDREAVHIPNHKFTVNVVRNLSQKTHWRVKTHFAISHLDVNKINNIVADMRKVLAKNFQVEQQRLHRRVFLDTIDPENQALMILVSCFVKTSHFEEYLCVKEAILLDLLRVISHHRARLATPIRTIQKTYSEAELENIPFADISFARSRAAANRPLVLIEPSYRINGEEKNKTSARAVRNGEKAPKVDAVSTPNSEADTAAGSTSSLDPKIGQKSVAMSSSEANSSSMASADTPTGNLVSDHSDESNSEMLHHKNESTGDAVKETMELNSKDLTPSRESGSGKPDISSAASRAKQDCGRGVVSSSIPRPPLEENIVLGVALEGSKRTLPIEEEVAPSPSVAESKELTSRRNGSESPPISKDKKEGQMPAIPSSSQSD</sequence>
<dbReference type="SUPFAM" id="SSF50182">
    <property type="entry name" value="Sm-like ribonucleoproteins"/>
    <property type="match status" value="1"/>
</dbReference>
<feature type="domain" description="Mechanosensitive channel protein 2/3 transmembrane" evidence="12">
    <location>
        <begin position="279"/>
        <end position="408"/>
    </location>
</feature>
<evidence type="ECO:0000259" key="11">
    <source>
        <dbReference type="Pfam" id="PF24956"/>
    </source>
</evidence>
<keyword evidence="14" id="KW-1185">Reference proteome</keyword>
<accession>A0A6A1UU43</accession>
<dbReference type="OrthoDB" id="1676006at2759"/>
<keyword evidence="3 9" id="KW-0812">Transmembrane</keyword>
<feature type="compositionally biased region" description="Basic and acidic residues" evidence="8">
    <location>
        <begin position="800"/>
        <end position="810"/>
    </location>
</feature>
<feature type="transmembrane region" description="Helical" evidence="9">
    <location>
        <begin position="77"/>
        <end position="100"/>
    </location>
</feature>
<evidence type="ECO:0000256" key="7">
    <source>
        <dbReference type="ARBA" id="ARBA00023303"/>
    </source>
</evidence>
<proteinExistence type="inferred from homology"/>
<feature type="transmembrane region" description="Helical" evidence="9">
    <location>
        <begin position="169"/>
        <end position="189"/>
    </location>
</feature>
<protein>
    <submittedName>
        <fullName evidence="13">Mechanosensitive ion channel protein 2, chloroplastic</fullName>
    </submittedName>
</protein>
<evidence type="ECO:0000256" key="8">
    <source>
        <dbReference type="SAM" id="MobiDB-lite"/>
    </source>
</evidence>
<evidence type="ECO:0000256" key="9">
    <source>
        <dbReference type="SAM" id="Phobius"/>
    </source>
</evidence>
<evidence type="ECO:0000259" key="12">
    <source>
        <dbReference type="Pfam" id="PF25237"/>
    </source>
</evidence>
<dbReference type="InterPro" id="IPR056876">
    <property type="entry name" value="Msl2-3_C"/>
</dbReference>
<feature type="region of interest" description="Disordered" evidence="8">
    <location>
        <begin position="783"/>
        <end position="835"/>
    </location>
</feature>
<keyword evidence="6 9" id="KW-0472">Membrane</keyword>
<gene>
    <name evidence="13" type="ORF">CJ030_MR8G020744</name>
</gene>